<evidence type="ECO:0000256" key="5">
    <source>
        <dbReference type="ARBA" id="ARBA00022927"/>
    </source>
</evidence>
<dbReference type="GO" id="GO:0017119">
    <property type="term" value="C:Golgi transport complex"/>
    <property type="evidence" value="ECO:0007669"/>
    <property type="project" value="TreeGrafter"/>
</dbReference>
<evidence type="ECO:0000256" key="9">
    <source>
        <dbReference type="SAM" id="MobiDB-lite"/>
    </source>
</evidence>
<sequence length="841" mass="95963">MYDDASYYTFVPSAQEDNSLKTSHRRKQSLLKQPDEDIPADVALLDGNDQVSEIRSTGPPKATLARRSQSYSDFHDAVKAVLDQDARRARRRSEVVEKVPDIKSELEFFDWCNDLENDLLDNSHEEYKTYHKQLELSRSHLDYLLSETTLTLDLLDSLSNSFIAVEAQTTLFQKQCERLLQDQKRMTGLADDLRDNLKFYDYLEPITRRLNAPGAGNFVRSKEFSDMLSHLDVCLNYMAAHPSHSEASTYRSRYRLLMTRGLTLIRVHFVDGLRDIASDVSKRIADKQLNDNTMSALLYAKFRVGASELKEVAFEIRKRSVISAGAEPGAEAEYQSLMNELYTSYAATRGRLVIPLTRKKMNEISLASSTSKELVSFARSSIGYVRGVCSDEYELWCEWFEGEDGLYDFLESVCEPLYDYLRPRIIHENQLQKLCELCTLLQTRYIHDEDEEVEPMGSNELDFSILILPALEDAQTRLVFLAQGIVREDIEKYKPRPDILDYPARNKLVSLFGTKSQVPVTSRRKGSAVESTTPIPQTPKIVEEGDSPTGRWGVDTQAAFEGWYPTLKKAIWLLSRIYRLVNSTVFDDLAHQIVHHTTVSLHQAAAMIKTQATNVDGQLFLIKHLLILKQQIVAFDIEYVTPDVSFDFSGVTNTFWELRERGGLFDPRNFWRFMGSGLLPKVVENMLDAKVELDGRLRTVINEFTGEFASRMTKPVDELTSSKRGTDAVQAGKKMQQLAEKEVPLLRQKLDEYLDDIRTKETLVAAVQDQVIQNYENFYDTYTAERRSNGRAVSKKGKGRDDEAWDPDMLSEWTIGLFNVGKFDSLDGDESSRNISRNGSI</sequence>
<feature type="domain" description="Conserved oligomeric Golgi complex subunit 3 N-terminal" evidence="10">
    <location>
        <begin position="130"/>
        <end position="274"/>
    </location>
</feature>
<evidence type="ECO:0000259" key="10">
    <source>
        <dbReference type="Pfam" id="PF04136"/>
    </source>
</evidence>
<dbReference type="GO" id="GO:0005801">
    <property type="term" value="C:cis-Golgi network"/>
    <property type="evidence" value="ECO:0007669"/>
    <property type="project" value="InterPro"/>
</dbReference>
<evidence type="ECO:0000313" key="12">
    <source>
        <dbReference type="EMBL" id="CAF9923330.1"/>
    </source>
</evidence>
<accession>A0A8H3IQ62</accession>
<proteinExistence type="inferred from homology"/>
<evidence type="ECO:0000256" key="6">
    <source>
        <dbReference type="ARBA" id="ARBA00023034"/>
    </source>
</evidence>
<dbReference type="PANTHER" id="PTHR13302:SF8">
    <property type="entry name" value="CONSERVED OLIGOMERIC GOLGI COMPLEX SUBUNIT 3"/>
    <property type="match status" value="1"/>
</dbReference>
<evidence type="ECO:0000256" key="1">
    <source>
        <dbReference type="ARBA" id="ARBA00004395"/>
    </source>
</evidence>
<keyword evidence="13" id="KW-1185">Reference proteome</keyword>
<dbReference type="GO" id="GO:0006886">
    <property type="term" value="P:intracellular protein transport"/>
    <property type="evidence" value="ECO:0007669"/>
    <property type="project" value="InterPro"/>
</dbReference>
<dbReference type="InterPro" id="IPR048320">
    <property type="entry name" value="COG3_N"/>
</dbReference>
<dbReference type="Proteomes" id="UP000664521">
    <property type="component" value="Unassembled WGS sequence"/>
</dbReference>
<keyword evidence="7" id="KW-0472">Membrane</keyword>
<name>A0A8H3IQ62_9LECA</name>
<dbReference type="Pfam" id="PF04136">
    <property type="entry name" value="COG3_N"/>
    <property type="match status" value="1"/>
</dbReference>
<keyword evidence="4" id="KW-0813">Transport</keyword>
<feature type="region of interest" description="Disordered" evidence="9">
    <location>
        <begin position="522"/>
        <end position="548"/>
    </location>
</feature>
<keyword evidence="5" id="KW-0653">Protein transport</keyword>
<keyword evidence="6" id="KW-0333">Golgi apparatus</keyword>
<organism evidence="12 13">
    <name type="scientific">Heterodermia speciosa</name>
    <dbReference type="NCBI Taxonomy" id="116794"/>
    <lineage>
        <taxon>Eukaryota</taxon>
        <taxon>Fungi</taxon>
        <taxon>Dikarya</taxon>
        <taxon>Ascomycota</taxon>
        <taxon>Pezizomycotina</taxon>
        <taxon>Lecanoromycetes</taxon>
        <taxon>OSLEUM clade</taxon>
        <taxon>Lecanoromycetidae</taxon>
        <taxon>Caliciales</taxon>
        <taxon>Physciaceae</taxon>
        <taxon>Heterodermia</taxon>
    </lineage>
</organism>
<dbReference type="Pfam" id="PF20671">
    <property type="entry name" value="COG3_C"/>
    <property type="match status" value="1"/>
</dbReference>
<dbReference type="EMBL" id="CAJPDS010000033">
    <property type="protein sequence ID" value="CAF9923330.1"/>
    <property type="molecule type" value="Genomic_DNA"/>
</dbReference>
<comment type="similarity">
    <text evidence="2">Belongs to the COG3 family.</text>
</comment>
<comment type="caution">
    <text evidence="12">The sequence shown here is derived from an EMBL/GenBank/DDBJ whole genome shotgun (WGS) entry which is preliminary data.</text>
</comment>
<dbReference type="InterPro" id="IPR048685">
    <property type="entry name" value="COG3_C"/>
</dbReference>
<comment type="subcellular location">
    <subcellularLocation>
        <location evidence="1">Golgi apparatus membrane</location>
        <topology evidence="1">Peripheral membrane protein</topology>
    </subcellularLocation>
</comment>
<dbReference type="AlphaFoldDB" id="A0A8H3IQ62"/>
<dbReference type="InterPro" id="IPR007265">
    <property type="entry name" value="COG_su3"/>
</dbReference>
<evidence type="ECO:0000259" key="11">
    <source>
        <dbReference type="Pfam" id="PF20671"/>
    </source>
</evidence>
<protein>
    <recommendedName>
        <fullName evidence="3">Conserved oligomeric Golgi complex subunit 3</fullName>
    </recommendedName>
    <alternativeName>
        <fullName evidence="8">Component of oligomeric Golgi complex 3</fullName>
    </alternativeName>
</protein>
<dbReference type="OrthoDB" id="296793at2759"/>
<dbReference type="GO" id="GO:0000139">
    <property type="term" value="C:Golgi membrane"/>
    <property type="evidence" value="ECO:0007669"/>
    <property type="project" value="UniProtKB-SubCell"/>
</dbReference>
<feature type="domain" description="Conserved oligomeric Golgi complex subunit 3 C-terminal" evidence="11">
    <location>
        <begin position="295"/>
        <end position="651"/>
    </location>
</feature>
<evidence type="ECO:0000313" key="13">
    <source>
        <dbReference type="Proteomes" id="UP000664521"/>
    </source>
</evidence>
<evidence type="ECO:0000256" key="7">
    <source>
        <dbReference type="ARBA" id="ARBA00023136"/>
    </source>
</evidence>
<gene>
    <name evidence="12" type="primary">COG3</name>
    <name evidence="12" type="ORF">HETSPECPRED_005296</name>
</gene>
<reference evidence="12" key="1">
    <citation type="submission" date="2021-03" db="EMBL/GenBank/DDBJ databases">
        <authorList>
            <person name="Tagirdzhanova G."/>
        </authorList>
    </citation>
    <scope>NUCLEOTIDE SEQUENCE</scope>
</reference>
<dbReference type="GO" id="GO:0007030">
    <property type="term" value="P:Golgi organization"/>
    <property type="evidence" value="ECO:0007669"/>
    <property type="project" value="TreeGrafter"/>
</dbReference>
<evidence type="ECO:0000256" key="8">
    <source>
        <dbReference type="ARBA" id="ARBA00031339"/>
    </source>
</evidence>
<evidence type="ECO:0000256" key="4">
    <source>
        <dbReference type="ARBA" id="ARBA00022448"/>
    </source>
</evidence>
<dbReference type="PANTHER" id="PTHR13302">
    <property type="entry name" value="CONSERVED OLIGOMERIC GOLGI COMPLEX COMPONENT 3"/>
    <property type="match status" value="1"/>
</dbReference>
<dbReference type="GO" id="GO:0006891">
    <property type="term" value="P:intra-Golgi vesicle-mediated transport"/>
    <property type="evidence" value="ECO:0007669"/>
    <property type="project" value="TreeGrafter"/>
</dbReference>
<evidence type="ECO:0000256" key="3">
    <source>
        <dbReference type="ARBA" id="ARBA00020976"/>
    </source>
</evidence>
<evidence type="ECO:0000256" key="2">
    <source>
        <dbReference type="ARBA" id="ARBA00009936"/>
    </source>
</evidence>
<dbReference type="GO" id="GO:0006914">
    <property type="term" value="P:autophagy"/>
    <property type="evidence" value="ECO:0007669"/>
    <property type="project" value="TreeGrafter"/>
</dbReference>